<evidence type="ECO:0000313" key="1">
    <source>
        <dbReference type="EMBL" id="PSR21329.1"/>
    </source>
</evidence>
<accession>A0A2T2WGH2</accession>
<gene>
    <name evidence="1" type="ORF">C7B43_21360</name>
</gene>
<reference evidence="1 2" key="1">
    <citation type="journal article" date="2014" name="BMC Genomics">
        <title>Comparison of environmental and isolate Sulfobacillus genomes reveals diverse carbon, sulfur, nitrogen, and hydrogen metabolisms.</title>
        <authorList>
            <person name="Justice N.B."/>
            <person name="Norman A."/>
            <person name="Brown C.T."/>
            <person name="Singh A."/>
            <person name="Thomas B.C."/>
            <person name="Banfield J.F."/>
        </authorList>
    </citation>
    <scope>NUCLEOTIDE SEQUENCE [LARGE SCALE GENOMIC DNA]</scope>
    <source>
        <strain evidence="1">AMDSBA1</strain>
    </source>
</reference>
<dbReference type="EMBL" id="PXYT01000137">
    <property type="protein sequence ID" value="PSR21329.1"/>
    <property type="molecule type" value="Genomic_DNA"/>
</dbReference>
<dbReference type="AlphaFoldDB" id="A0A2T2WGH2"/>
<organism evidence="1 2">
    <name type="scientific">Sulfobacillus benefaciens</name>
    <dbReference type="NCBI Taxonomy" id="453960"/>
    <lineage>
        <taxon>Bacteria</taxon>
        <taxon>Bacillati</taxon>
        <taxon>Bacillota</taxon>
        <taxon>Clostridia</taxon>
        <taxon>Eubacteriales</taxon>
        <taxon>Clostridiales Family XVII. Incertae Sedis</taxon>
        <taxon>Sulfobacillus</taxon>
    </lineage>
</organism>
<evidence type="ECO:0000313" key="2">
    <source>
        <dbReference type="Proteomes" id="UP000242699"/>
    </source>
</evidence>
<comment type="caution">
    <text evidence="1">The sequence shown here is derived from an EMBL/GenBank/DDBJ whole genome shotgun (WGS) entry which is preliminary data.</text>
</comment>
<protein>
    <submittedName>
        <fullName evidence="1">Uncharacterized protein</fullName>
    </submittedName>
</protein>
<dbReference type="Proteomes" id="UP000242699">
    <property type="component" value="Unassembled WGS sequence"/>
</dbReference>
<name>A0A2T2WGH2_9FIRM</name>
<sequence>MLSMARRLRLVEIIDAVAPKRDPGLSVGTSMRLAVLDHVLAPGSKAPWHEGFRHTALYHDFSVREGDLRSQRFGDHRGS</sequence>
<proteinExistence type="predicted"/>